<keyword evidence="2" id="KW-1185">Reference proteome</keyword>
<reference evidence="1 2" key="1">
    <citation type="submission" date="2023-11" db="EMBL/GenBank/DDBJ databases">
        <authorList>
            <person name="Hedman E."/>
            <person name="Englund M."/>
            <person name="Stromberg M."/>
            <person name="Nyberg Akerstrom W."/>
            <person name="Nylinder S."/>
            <person name="Jareborg N."/>
            <person name="Kallberg Y."/>
            <person name="Kronander E."/>
        </authorList>
    </citation>
    <scope>NUCLEOTIDE SEQUENCE [LARGE SCALE GENOMIC DNA]</scope>
</reference>
<organism evidence="1 2">
    <name type="scientific">Parnassius mnemosyne</name>
    <name type="common">clouded apollo</name>
    <dbReference type="NCBI Taxonomy" id="213953"/>
    <lineage>
        <taxon>Eukaryota</taxon>
        <taxon>Metazoa</taxon>
        <taxon>Ecdysozoa</taxon>
        <taxon>Arthropoda</taxon>
        <taxon>Hexapoda</taxon>
        <taxon>Insecta</taxon>
        <taxon>Pterygota</taxon>
        <taxon>Neoptera</taxon>
        <taxon>Endopterygota</taxon>
        <taxon>Lepidoptera</taxon>
        <taxon>Glossata</taxon>
        <taxon>Ditrysia</taxon>
        <taxon>Papilionoidea</taxon>
        <taxon>Papilionidae</taxon>
        <taxon>Parnassiinae</taxon>
        <taxon>Parnassini</taxon>
        <taxon>Parnassius</taxon>
        <taxon>Driopa</taxon>
    </lineage>
</organism>
<dbReference type="AlphaFoldDB" id="A0AAV1LVD5"/>
<protein>
    <recommendedName>
        <fullName evidence="3">Reverse transcriptase</fullName>
    </recommendedName>
</protein>
<dbReference type="PANTHER" id="PTHR47331:SF5">
    <property type="entry name" value="RIBONUCLEASE H"/>
    <property type="match status" value="1"/>
</dbReference>
<gene>
    <name evidence="1" type="ORF">PARMNEM_LOCUS17130</name>
</gene>
<name>A0AAV1LVD5_9NEOP</name>
<dbReference type="EMBL" id="CAVLGL010000097">
    <property type="protein sequence ID" value="CAK1598082.1"/>
    <property type="molecule type" value="Genomic_DNA"/>
</dbReference>
<evidence type="ECO:0008006" key="3">
    <source>
        <dbReference type="Google" id="ProtNLM"/>
    </source>
</evidence>
<accession>A0AAV1LVD5</accession>
<evidence type="ECO:0000313" key="2">
    <source>
        <dbReference type="Proteomes" id="UP001314205"/>
    </source>
</evidence>
<dbReference type="Proteomes" id="UP001314205">
    <property type="component" value="Unassembled WGS sequence"/>
</dbReference>
<comment type="caution">
    <text evidence="1">The sequence shown here is derived from an EMBL/GenBank/DDBJ whole genome shotgun (WGS) entry which is preliminary data.</text>
</comment>
<dbReference type="PANTHER" id="PTHR47331">
    <property type="entry name" value="PHD-TYPE DOMAIN-CONTAINING PROTEIN"/>
    <property type="match status" value="1"/>
</dbReference>
<dbReference type="SUPFAM" id="SSF56672">
    <property type="entry name" value="DNA/RNA polymerases"/>
    <property type="match status" value="1"/>
</dbReference>
<dbReference type="GO" id="GO:0071897">
    <property type="term" value="P:DNA biosynthetic process"/>
    <property type="evidence" value="ECO:0007669"/>
    <property type="project" value="UniProtKB-ARBA"/>
</dbReference>
<proteinExistence type="predicted"/>
<evidence type="ECO:0000313" key="1">
    <source>
        <dbReference type="EMBL" id="CAK1598082.1"/>
    </source>
</evidence>
<sequence length="356" mass="41395">MVDSGRFETDLKTLYLKRSSIKGRITKFKNYLDDLTSIKDISDLELSKCAMKLSRIESLFSEFEELQNQIEEKIAASDLDTELISRELIEQDFDNCISIGRSLVQRGLQPNQPSPHCSNNDSHFTSVNESEQELTDIDDQLSKFWELESVPQTKALTNEERLCQEHFLMNTVRDHDGRFCVGLPLRIKKNCLGNSYSLAKKRFMNLEKRFKLKPQLKELYVQFIQEYAKLGHLSPSPIKKPINAYFLPHHPVMKEKSESTRLRVVFDASAQTTSGMSVNDLQMKGPVIQDSLINILLRFRLYKYIISGDIEKMYRQVNVRESDRNLQLILWRDKESDPLQTLQCILLLMVFLARVF</sequence>
<dbReference type="InterPro" id="IPR043502">
    <property type="entry name" value="DNA/RNA_pol_sf"/>
</dbReference>